<reference evidence="2 3" key="1">
    <citation type="submission" date="2018-03" db="EMBL/GenBank/DDBJ databases">
        <title>The draft genome of Mesorhizobium soli JCM 19897.</title>
        <authorList>
            <person name="Li L."/>
            <person name="Liu L."/>
            <person name="Liang L."/>
            <person name="Wang T."/>
            <person name="Zhang X."/>
        </authorList>
    </citation>
    <scope>NUCLEOTIDE SEQUENCE [LARGE SCALE GENOMIC DNA]</scope>
    <source>
        <strain evidence="2 3">JCM 19897</strain>
    </source>
</reference>
<evidence type="ECO:0000313" key="2">
    <source>
        <dbReference type="EMBL" id="PSJ58930.1"/>
    </source>
</evidence>
<dbReference type="InterPro" id="IPR009506">
    <property type="entry name" value="YjiS-like"/>
</dbReference>
<dbReference type="RefSeq" id="WP_106725463.1">
    <property type="nucleotide sequence ID" value="NZ_PXYL01000009.1"/>
</dbReference>
<dbReference type="AlphaFoldDB" id="A0A2P7S8Z6"/>
<dbReference type="OrthoDB" id="8244198at2"/>
<accession>A0A2P7S8Z6</accession>
<dbReference type="EMBL" id="PXYL01000009">
    <property type="protein sequence ID" value="PSJ58930.1"/>
    <property type="molecule type" value="Genomic_DNA"/>
</dbReference>
<protein>
    <recommendedName>
        <fullName evidence="1">YjiS-like domain-containing protein</fullName>
    </recommendedName>
</protein>
<feature type="domain" description="YjiS-like" evidence="1">
    <location>
        <begin position="6"/>
        <end position="42"/>
    </location>
</feature>
<name>A0A2P7S8Z6_9HYPH</name>
<proteinExistence type="predicted"/>
<sequence length="47" mass="5822">MFITRLIDRLVLYRRRRQTTLELASLSEIQLEDFGLCRRDLRIKRTR</sequence>
<gene>
    <name evidence="2" type="ORF">C7I85_18420</name>
</gene>
<dbReference type="Proteomes" id="UP000240653">
    <property type="component" value="Unassembled WGS sequence"/>
</dbReference>
<keyword evidence="3" id="KW-1185">Reference proteome</keyword>
<organism evidence="2 3">
    <name type="scientific">Pseudaminobacter soli</name>
    <name type="common">ex Li et al. 2025</name>
    <dbReference type="NCBI Taxonomy" id="1295366"/>
    <lineage>
        <taxon>Bacteria</taxon>
        <taxon>Pseudomonadati</taxon>
        <taxon>Pseudomonadota</taxon>
        <taxon>Alphaproteobacteria</taxon>
        <taxon>Hyphomicrobiales</taxon>
        <taxon>Phyllobacteriaceae</taxon>
        <taxon>Pseudaminobacter</taxon>
    </lineage>
</organism>
<evidence type="ECO:0000313" key="3">
    <source>
        <dbReference type="Proteomes" id="UP000240653"/>
    </source>
</evidence>
<evidence type="ECO:0000259" key="1">
    <source>
        <dbReference type="Pfam" id="PF06568"/>
    </source>
</evidence>
<comment type="caution">
    <text evidence="2">The sequence shown here is derived from an EMBL/GenBank/DDBJ whole genome shotgun (WGS) entry which is preliminary data.</text>
</comment>
<dbReference type="Pfam" id="PF06568">
    <property type="entry name" value="YjiS-like"/>
    <property type="match status" value="1"/>
</dbReference>